<gene>
    <name evidence="1" type="primary">Cni-C25F6.1</name>
    <name evidence="1" type="synonym">Cnig_chr_X.g24321</name>
    <name evidence="1" type="ORF">B9Z55_024321</name>
</gene>
<dbReference type="Proteomes" id="UP000230233">
    <property type="component" value="Chromosome X"/>
</dbReference>
<reference evidence="2" key="1">
    <citation type="submission" date="2017-10" db="EMBL/GenBank/DDBJ databases">
        <title>Rapid genome shrinkage in a self-fertile nematode reveals novel sperm competition proteins.</title>
        <authorList>
            <person name="Yin D."/>
            <person name="Schwarz E.M."/>
            <person name="Thomas C.G."/>
            <person name="Felde R.L."/>
            <person name="Korf I.F."/>
            <person name="Cutter A.D."/>
            <person name="Schartner C.M."/>
            <person name="Ralston E.J."/>
            <person name="Meyer B.J."/>
            <person name="Haag E.S."/>
        </authorList>
    </citation>
    <scope>NUCLEOTIDE SEQUENCE [LARGE SCALE GENOMIC DNA]</scope>
    <source>
        <strain evidence="2">JU1422</strain>
    </source>
</reference>
<dbReference type="OrthoDB" id="5779599at2759"/>
<dbReference type="AlphaFoldDB" id="A0A2G5STR0"/>
<evidence type="ECO:0000313" key="1">
    <source>
        <dbReference type="EMBL" id="PIC18420.1"/>
    </source>
</evidence>
<comment type="caution">
    <text evidence="1">The sequence shown here is derived from an EMBL/GenBank/DDBJ whole genome shotgun (WGS) entry which is preliminary data.</text>
</comment>
<organism evidence="1 2">
    <name type="scientific">Caenorhabditis nigoni</name>
    <dbReference type="NCBI Taxonomy" id="1611254"/>
    <lineage>
        <taxon>Eukaryota</taxon>
        <taxon>Metazoa</taxon>
        <taxon>Ecdysozoa</taxon>
        <taxon>Nematoda</taxon>
        <taxon>Chromadorea</taxon>
        <taxon>Rhabditida</taxon>
        <taxon>Rhabditina</taxon>
        <taxon>Rhabditomorpha</taxon>
        <taxon>Rhabditoidea</taxon>
        <taxon>Rhabditidae</taxon>
        <taxon>Peloderinae</taxon>
        <taxon>Caenorhabditis</taxon>
    </lineage>
</organism>
<accession>A0A2G5STR0</accession>
<dbReference type="EMBL" id="PDUG01000006">
    <property type="protein sequence ID" value="PIC18420.1"/>
    <property type="molecule type" value="Genomic_DNA"/>
</dbReference>
<name>A0A2G5STR0_9PELO</name>
<protein>
    <submittedName>
        <fullName evidence="1">Uncharacterized protein</fullName>
    </submittedName>
</protein>
<proteinExistence type="predicted"/>
<evidence type="ECO:0000313" key="2">
    <source>
        <dbReference type="Proteomes" id="UP000230233"/>
    </source>
</evidence>
<sequence>MASVPLSQEELVSAFNKYMPKRPVYPPLVDDGDILENSATESEGSDDECEMKKKMKVAITLSAVMTPECQKSWMSASCKLPKTYLEHNIKTDLEFVLAKLVNLKVKPANPIEWLGYALLNRKIMKPGLKTEDHKVKPVGAQLDFKMEADFNPYYIWREVSLDSYESEMNYSVAGRKRKRSTEPQ</sequence>
<keyword evidence="2" id="KW-1185">Reference proteome</keyword>